<gene>
    <name evidence="2" type="ORF">Dsin_022040</name>
</gene>
<feature type="region of interest" description="Disordered" evidence="1">
    <location>
        <begin position="265"/>
        <end position="286"/>
    </location>
</feature>
<proteinExistence type="predicted"/>
<evidence type="ECO:0000256" key="1">
    <source>
        <dbReference type="SAM" id="MobiDB-lite"/>
    </source>
</evidence>
<name>A0AAE0DZC6_9ROSI</name>
<feature type="region of interest" description="Disordered" evidence="1">
    <location>
        <begin position="24"/>
        <end position="44"/>
    </location>
</feature>
<accession>A0AAE0DZC6</accession>
<dbReference type="EMBL" id="JANJYJ010000007">
    <property type="protein sequence ID" value="KAK3198625.1"/>
    <property type="molecule type" value="Genomic_DNA"/>
</dbReference>
<dbReference type="PANTHER" id="PTHR34546:SF3">
    <property type="entry name" value="OS06G0153600 PROTEIN"/>
    <property type="match status" value="1"/>
</dbReference>
<keyword evidence="3" id="KW-1185">Reference proteome</keyword>
<comment type="caution">
    <text evidence="2">The sequence shown here is derived from an EMBL/GenBank/DDBJ whole genome shotgun (WGS) entry which is preliminary data.</text>
</comment>
<feature type="region of interest" description="Disordered" evidence="1">
    <location>
        <begin position="143"/>
        <end position="166"/>
    </location>
</feature>
<dbReference type="AlphaFoldDB" id="A0AAE0DZC6"/>
<feature type="compositionally biased region" description="Acidic residues" evidence="1">
    <location>
        <begin position="144"/>
        <end position="166"/>
    </location>
</feature>
<evidence type="ECO:0000313" key="3">
    <source>
        <dbReference type="Proteomes" id="UP001281410"/>
    </source>
</evidence>
<feature type="compositionally biased region" description="Pro residues" evidence="1">
    <location>
        <begin position="76"/>
        <end position="94"/>
    </location>
</feature>
<dbReference type="PANTHER" id="PTHR34546">
    <property type="entry name" value="OS06G0153600 PROTEIN"/>
    <property type="match status" value="1"/>
</dbReference>
<feature type="region of interest" description="Disordered" evidence="1">
    <location>
        <begin position="69"/>
        <end position="115"/>
    </location>
</feature>
<protein>
    <submittedName>
        <fullName evidence="2">Uncharacterized protein</fullName>
    </submittedName>
</protein>
<feature type="compositionally biased region" description="Polar residues" evidence="1">
    <location>
        <begin position="33"/>
        <end position="44"/>
    </location>
</feature>
<feature type="compositionally biased region" description="Basic and acidic residues" evidence="1">
    <location>
        <begin position="103"/>
        <end position="112"/>
    </location>
</feature>
<evidence type="ECO:0000313" key="2">
    <source>
        <dbReference type="EMBL" id="KAK3198625.1"/>
    </source>
</evidence>
<organism evidence="2 3">
    <name type="scientific">Dipteronia sinensis</name>
    <dbReference type="NCBI Taxonomy" id="43782"/>
    <lineage>
        <taxon>Eukaryota</taxon>
        <taxon>Viridiplantae</taxon>
        <taxon>Streptophyta</taxon>
        <taxon>Embryophyta</taxon>
        <taxon>Tracheophyta</taxon>
        <taxon>Spermatophyta</taxon>
        <taxon>Magnoliopsida</taxon>
        <taxon>eudicotyledons</taxon>
        <taxon>Gunneridae</taxon>
        <taxon>Pentapetalae</taxon>
        <taxon>rosids</taxon>
        <taxon>malvids</taxon>
        <taxon>Sapindales</taxon>
        <taxon>Sapindaceae</taxon>
        <taxon>Hippocastanoideae</taxon>
        <taxon>Acereae</taxon>
        <taxon>Dipteronia</taxon>
    </lineage>
</organism>
<dbReference type="Proteomes" id="UP001281410">
    <property type="component" value="Unassembled WGS sequence"/>
</dbReference>
<feature type="compositionally biased region" description="Basic and acidic residues" evidence="1">
    <location>
        <begin position="274"/>
        <end position="286"/>
    </location>
</feature>
<feature type="compositionally biased region" description="Acidic residues" evidence="1">
    <location>
        <begin position="436"/>
        <end position="456"/>
    </location>
</feature>
<reference evidence="2" key="1">
    <citation type="journal article" date="2023" name="Plant J.">
        <title>Genome sequences and population genomics provide insights into the demographic history, inbreeding, and mutation load of two 'living fossil' tree species of Dipteronia.</title>
        <authorList>
            <person name="Feng Y."/>
            <person name="Comes H.P."/>
            <person name="Chen J."/>
            <person name="Zhu S."/>
            <person name="Lu R."/>
            <person name="Zhang X."/>
            <person name="Li P."/>
            <person name="Qiu J."/>
            <person name="Olsen K.M."/>
            <person name="Qiu Y."/>
        </authorList>
    </citation>
    <scope>NUCLEOTIDE SEQUENCE</scope>
    <source>
        <strain evidence="2">NBL</strain>
    </source>
</reference>
<sequence length="650" mass="72992">MNPYDEQRLRDEVIYLHSLWYQGPPSNHRKPKPQQTHNPSINLHTLTNPTLFKKQASRPNKNLMTITMTTSWSQPDPNPDSGPEWPIGPVPSPQPTTTGWPEFKPKAPKEPVSEQDQAILSAFQLQNKVVECCREFFSKRFNNDEESDESDEDDEEYEELGEEEESEEYRFLLDLFVNDDKLRDHYEINHENGGFCCLVCRGIGENLSKRYKDCLGLVQHAIAVSKTKRRRTHRAFGKVVCKVLGWDFDRLPVIVLKGDPLGKSLPNSSTAQGEEAKGNADNDKEDTTVVKHNEGFMTENNSEIKIVEKEVSSVSQKDGEVKVCELLLQDSLKVDDASKCVENLEAEVLNIEASKEVAVECQESNPSLVASNSWSCIEPVDELSPIASGWPTLKPEKPLVIQLASAEHQVQLAAVKLQHKVSEACREYFEKYAVSEGDEDDEEEEDNLMDEDESEDSGDYKFFLKVFSENCELRNYYEKNYEAGEFCCLVCGGIGKKVWKRFKDCLGLLQHSTAITNTKKKQAHRAFGQVVCKVLGWDVDRLPTIVSNGEPLGQSLLKLGVLQGEAEMNAEQNKDEITASKNNADCELDQKENSCIDQSNSALIINENSSIEDNTIKDVNDICQGILEMEGNKEGATDVLVPEENGGIAN</sequence>
<feature type="region of interest" description="Disordered" evidence="1">
    <location>
        <begin position="435"/>
        <end position="456"/>
    </location>
</feature>